<protein>
    <submittedName>
        <fullName evidence="2">Uncharacterized protein</fullName>
    </submittedName>
</protein>
<proteinExistence type="predicted"/>
<organism evidence="2">
    <name type="scientific">Arundo donax</name>
    <name type="common">Giant reed</name>
    <name type="synonym">Donax arundinaceus</name>
    <dbReference type="NCBI Taxonomy" id="35708"/>
    <lineage>
        <taxon>Eukaryota</taxon>
        <taxon>Viridiplantae</taxon>
        <taxon>Streptophyta</taxon>
        <taxon>Embryophyta</taxon>
        <taxon>Tracheophyta</taxon>
        <taxon>Spermatophyta</taxon>
        <taxon>Magnoliopsida</taxon>
        <taxon>Liliopsida</taxon>
        <taxon>Poales</taxon>
        <taxon>Poaceae</taxon>
        <taxon>PACMAD clade</taxon>
        <taxon>Arundinoideae</taxon>
        <taxon>Arundineae</taxon>
        <taxon>Arundo</taxon>
    </lineage>
</organism>
<feature type="compositionally biased region" description="Polar residues" evidence="1">
    <location>
        <begin position="9"/>
        <end position="26"/>
    </location>
</feature>
<evidence type="ECO:0000313" key="2">
    <source>
        <dbReference type="EMBL" id="JAD52971.1"/>
    </source>
</evidence>
<evidence type="ECO:0000256" key="1">
    <source>
        <dbReference type="SAM" id="MobiDB-lite"/>
    </source>
</evidence>
<name>A0A0A9APB0_ARUDO</name>
<feature type="region of interest" description="Disordered" evidence="1">
    <location>
        <begin position="1"/>
        <end position="33"/>
    </location>
</feature>
<reference evidence="2" key="1">
    <citation type="submission" date="2014-09" db="EMBL/GenBank/DDBJ databases">
        <authorList>
            <person name="Magalhaes I.L.F."/>
            <person name="Oliveira U."/>
            <person name="Santos F.R."/>
            <person name="Vidigal T.H.D.A."/>
            <person name="Brescovit A.D."/>
            <person name="Santos A.J."/>
        </authorList>
    </citation>
    <scope>NUCLEOTIDE SEQUENCE</scope>
    <source>
        <tissue evidence="2">Shoot tissue taken approximately 20 cm above the soil surface</tissue>
    </source>
</reference>
<reference evidence="2" key="2">
    <citation type="journal article" date="2015" name="Data Brief">
        <title>Shoot transcriptome of the giant reed, Arundo donax.</title>
        <authorList>
            <person name="Barrero R.A."/>
            <person name="Guerrero F.D."/>
            <person name="Moolhuijzen P."/>
            <person name="Goolsby J.A."/>
            <person name="Tidwell J."/>
            <person name="Bellgard S.E."/>
            <person name="Bellgard M.I."/>
        </authorList>
    </citation>
    <scope>NUCLEOTIDE SEQUENCE</scope>
    <source>
        <tissue evidence="2">Shoot tissue taken approximately 20 cm above the soil surface</tissue>
    </source>
</reference>
<dbReference type="EMBL" id="GBRH01244924">
    <property type="protein sequence ID" value="JAD52971.1"/>
    <property type="molecule type" value="Transcribed_RNA"/>
</dbReference>
<dbReference type="AlphaFoldDB" id="A0A0A9APB0"/>
<sequence>MWMHRETSSRGQFSLTDGSTKSSSLPSFHRFHA</sequence>
<accession>A0A0A9APB0</accession>